<protein>
    <submittedName>
        <fullName evidence="2">Uncharacterized protein</fullName>
    </submittedName>
</protein>
<name>A0A0R0CJ92_9GAMM</name>
<sequence length="87" mass="9255">MAAVESRHVAAIMSPLLLLPLLFRAVPSPRALPAPDLVALKARPAKAVREFSTSPRRQRSGGHDSRQHGFRPSTTALVVPTAGGKIP</sequence>
<dbReference type="STRING" id="344882.ABB29_07065"/>
<evidence type="ECO:0000256" key="1">
    <source>
        <dbReference type="SAM" id="MobiDB-lite"/>
    </source>
</evidence>
<dbReference type="AlphaFoldDB" id="A0A0R0CJ92"/>
<feature type="region of interest" description="Disordered" evidence="1">
    <location>
        <begin position="48"/>
        <end position="87"/>
    </location>
</feature>
<accession>A0A0R0CJ92</accession>
<proteinExistence type="predicted"/>
<reference evidence="2 3" key="1">
    <citation type="submission" date="2015-05" db="EMBL/GenBank/DDBJ databases">
        <title>Genome sequencing and analysis of members of genus Stenotrophomonas.</title>
        <authorList>
            <person name="Patil P.P."/>
            <person name="Midha S."/>
            <person name="Patil P.B."/>
        </authorList>
    </citation>
    <scope>NUCLEOTIDE SEQUENCE [LARGE SCALE GENOMIC DNA]</scope>
    <source>
        <strain evidence="2 3">DSM 21858</strain>
    </source>
</reference>
<dbReference type="EMBL" id="LDJL01000007">
    <property type="protein sequence ID" value="KRG69997.1"/>
    <property type="molecule type" value="Genomic_DNA"/>
</dbReference>
<gene>
    <name evidence="2" type="ORF">ABB29_07065</name>
</gene>
<comment type="caution">
    <text evidence="2">The sequence shown here is derived from an EMBL/GenBank/DDBJ whole genome shotgun (WGS) entry which is preliminary data.</text>
</comment>
<evidence type="ECO:0000313" key="2">
    <source>
        <dbReference type="EMBL" id="KRG69997.1"/>
    </source>
</evidence>
<dbReference type="Proteomes" id="UP000052052">
    <property type="component" value="Unassembled WGS sequence"/>
</dbReference>
<evidence type="ECO:0000313" key="3">
    <source>
        <dbReference type="Proteomes" id="UP000052052"/>
    </source>
</evidence>
<organism evidence="2 3">
    <name type="scientific">Pseudoxanthomonas dokdonensis</name>
    <dbReference type="NCBI Taxonomy" id="344882"/>
    <lineage>
        <taxon>Bacteria</taxon>
        <taxon>Pseudomonadati</taxon>
        <taxon>Pseudomonadota</taxon>
        <taxon>Gammaproteobacteria</taxon>
        <taxon>Lysobacterales</taxon>
        <taxon>Lysobacteraceae</taxon>
        <taxon>Pseudoxanthomonas</taxon>
    </lineage>
</organism>
<keyword evidence="3" id="KW-1185">Reference proteome</keyword>